<dbReference type="PRINTS" id="PR01434">
    <property type="entry name" value="NADHDHGNASE5"/>
</dbReference>
<evidence type="ECO:0000256" key="16">
    <source>
        <dbReference type="ARBA" id="ARBA00049551"/>
    </source>
</evidence>
<name>A0A0M5L5A4_9DIPT</name>
<feature type="transmembrane region" description="Helical" evidence="17">
    <location>
        <begin position="153"/>
        <end position="173"/>
    </location>
</feature>
<keyword evidence="12 17" id="KW-0520">NAD</keyword>
<evidence type="ECO:0000256" key="1">
    <source>
        <dbReference type="ARBA" id="ARBA00003257"/>
    </source>
</evidence>
<evidence type="ECO:0000256" key="9">
    <source>
        <dbReference type="ARBA" id="ARBA00022967"/>
    </source>
</evidence>
<evidence type="ECO:0000256" key="15">
    <source>
        <dbReference type="ARBA" id="ARBA00023136"/>
    </source>
</evidence>
<dbReference type="RefSeq" id="YP_009170150.1">
    <property type="nucleotide sequence ID" value="NC_028025.1"/>
</dbReference>
<dbReference type="PRINTS" id="PR01435">
    <property type="entry name" value="NPOXDRDTASE5"/>
</dbReference>
<evidence type="ECO:0000256" key="4">
    <source>
        <dbReference type="ARBA" id="ARBA00021096"/>
    </source>
</evidence>
<keyword evidence="8" id="KW-0999">Mitochondrion inner membrane</keyword>
<keyword evidence="13 17" id="KW-0830">Ubiquinone</keyword>
<feature type="transmembrane region" description="Helical" evidence="17">
    <location>
        <begin position="421"/>
        <end position="444"/>
    </location>
</feature>
<protein>
    <recommendedName>
        <fullName evidence="4 17">NADH-ubiquinone oxidoreductase chain 5</fullName>
        <ecNumber evidence="3 17">7.1.1.2</ecNumber>
    </recommendedName>
</protein>
<dbReference type="GeneID" id="26043722"/>
<feature type="transmembrane region" description="Helical" evidence="17">
    <location>
        <begin position="298"/>
        <end position="320"/>
    </location>
</feature>
<feature type="transmembrane region" description="Helical" evidence="17">
    <location>
        <begin position="341"/>
        <end position="364"/>
    </location>
</feature>
<feature type="domain" description="NADH:quinone oxidoreductase/Mrp antiporter transmembrane" evidence="18">
    <location>
        <begin position="108"/>
        <end position="392"/>
    </location>
</feature>
<evidence type="ECO:0000259" key="20">
    <source>
        <dbReference type="Pfam" id="PF06455"/>
    </source>
</evidence>
<dbReference type="PANTHER" id="PTHR42829">
    <property type="entry name" value="NADH-UBIQUINONE OXIDOREDUCTASE CHAIN 5"/>
    <property type="match status" value="1"/>
</dbReference>
<dbReference type="InterPro" id="IPR001516">
    <property type="entry name" value="Proton_antipo_N"/>
</dbReference>
<dbReference type="Pfam" id="PF06455">
    <property type="entry name" value="NADH5_C"/>
    <property type="match status" value="1"/>
</dbReference>
<feature type="transmembrane region" description="Helical" evidence="17">
    <location>
        <begin position="185"/>
        <end position="207"/>
    </location>
</feature>
<evidence type="ECO:0000256" key="17">
    <source>
        <dbReference type="RuleBase" id="RU003404"/>
    </source>
</evidence>
<keyword evidence="10" id="KW-0249">Electron transport</keyword>
<evidence type="ECO:0000256" key="3">
    <source>
        <dbReference type="ARBA" id="ARBA00012944"/>
    </source>
</evidence>
<evidence type="ECO:0000256" key="12">
    <source>
        <dbReference type="ARBA" id="ARBA00023027"/>
    </source>
</evidence>
<organism evidence="21">
    <name type="scientific">Haemagogus janthinomys</name>
    <dbReference type="NCBI Taxonomy" id="1677689"/>
    <lineage>
        <taxon>Eukaryota</taxon>
        <taxon>Metazoa</taxon>
        <taxon>Ecdysozoa</taxon>
        <taxon>Arthropoda</taxon>
        <taxon>Hexapoda</taxon>
        <taxon>Insecta</taxon>
        <taxon>Pterygota</taxon>
        <taxon>Neoptera</taxon>
        <taxon>Endopterygota</taxon>
        <taxon>Diptera</taxon>
        <taxon>Nematocera</taxon>
        <taxon>Culicoidea</taxon>
        <taxon>Culicidae</taxon>
        <taxon>Culicinae</taxon>
        <taxon>Aedini</taxon>
        <taxon>Haemagogus</taxon>
    </lineage>
</organism>
<comment type="subcellular location">
    <subcellularLocation>
        <location evidence="2">Mitochondrion inner membrane</location>
        <topology evidence="2">Multi-pass membrane protein</topology>
    </subcellularLocation>
</comment>
<dbReference type="GO" id="GO:0005743">
    <property type="term" value="C:mitochondrial inner membrane"/>
    <property type="evidence" value="ECO:0007669"/>
    <property type="project" value="UniProtKB-SubCell"/>
</dbReference>
<evidence type="ECO:0000313" key="21">
    <source>
        <dbReference type="EMBL" id="ALE28941.1"/>
    </source>
</evidence>
<keyword evidence="7 17" id="KW-0812">Transmembrane</keyword>
<evidence type="ECO:0000256" key="10">
    <source>
        <dbReference type="ARBA" id="ARBA00022982"/>
    </source>
</evidence>
<dbReference type="GO" id="GO:0042773">
    <property type="term" value="P:ATP synthesis coupled electron transport"/>
    <property type="evidence" value="ECO:0007669"/>
    <property type="project" value="InterPro"/>
</dbReference>
<comment type="function">
    <text evidence="1">Core subunit of the mitochondrial membrane respiratory chain NADH dehydrogenase (Complex I) that is believed to belong to the minimal assembly required for catalysis. Complex I functions in the transfer of electrons from NADH to the respiratory chain. The immediate electron acceptor for the enzyme is believed to be ubiquinone.</text>
</comment>
<feature type="domain" description="NADH dehydrogenase subunit 5 C-terminal" evidence="20">
    <location>
        <begin position="395"/>
        <end position="576"/>
    </location>
</feature>
<evidence type="ECO:0000256" key="2">
    <source>
        <dbReference type="ARBA" id="ARBA00004448"/>
    </source>
</evidence>
<evidence type="ECO:0000256" key="6">
    <source>
        <dbReference type="ARBA" id="ARBA00022660"/>
    </source>
</evidence>
<dbReference type="InterPro" id="IPR003945">
    <property type="entry name" value="NU5C-like"/>
</dbReference>
<geneLocation type="mitochondrion" evidence="21"/>
<keyword evidence="9" id="KW-1278">Translocase</keyword>
<feature type="transmembrane region" description="Helical" evidence="17">
    <location>
        <begin position="456"/>
        <end position="477"/>
    </location>
</feature>
<feature type="transmembrane region" description="Helical" evidence="17">
    <location>
        <begin position="12"/>
        <end position="31"/>
    </location>
</feature>
<keyword evidence="5 17" id="KW-0813">Transport</keyword>
<comment type="catalytic activity">
    <reaction evidence="16 17">
        <text>a ubiquinone + NADH + 5 H(+)(in) = a ubiquinol + NAD(+) + 4 H(+)(out)</text>
        <dbReference type="Rhea" id="RHEA:29091"/>
        <dbReference type="Rhea" id="RHEA-COMP:9565"/>
        <dbReference type="Rhea" id="RHEA-COMP:9566"/>
        <dbReference type="ChEBI" id="CHEBI:15378"/>
        <dbReference type="ChEBI" id="CHEBI:16389"/>
        <dbReference type="ChEBI" id="CHEBI:17976"/>
        <dbReference type="ChEBI" id="CHEBI:57540"/>
        <dbReference type="ChEBI" id="CHEBI:57945"/>
        <dbReference type="EC" id="7.1.1.2"/>
    </reaction>
</comment>
<dbReference type="EC" id="7.1.1.2" evidence="3 17"/>
<evidence type="ECO:0000256" key="5">
    <source>
        <dbReference type="ARBA" id="ARBA00022448"/>
    </source>
</evidence>
<comment type="similarity">
    <text evidence="17">Belongs to the complex I subunit 5 family.</text>
</comment>
<feature type="transmembrane region" description="Helical" evidence="17">
    <location>
        <begin position="113"/>
        <end position="132"/>
    </location>
</feature>
<feature type="transmembrane region" description="Helical" evidence="17">
    <location>
        <begin position="51"/>
        <end position="76"/>
    </location>
</feature>
<feature type="transmembrane region" description="Helical" evidence="17">
    <location>
        <begin position="274"/>
        <end position="292"/>
    </location>
</feature>
<feature type="domain" description="NADH-Ubiquinone oxidoreductase (complex I) chain 5 N-terminal" evidence="19">
    <location>
        <begin position="43"/>
        <end position="91"/>
    </location>
</feature>
<dbReference type="InterPro" id="IPR010934">
    <property type="entry name" value="NADH_DH_su5_C"/>
</dbReference>
<keyword evidence="14 17" id="KW-0496">Mitochondrion</keyword>
<feature type="transmembrane region" description="Helical" evidence="17">
    <location>
        <begin position="376"/>
        <end position="401"/>
    </location>
</feature>
<dbReference type="GO" id="GO:0015990">
    <property type="term" value="P:electron transport coupled proton transport"/>
    <property type="evidence" value="ECO:0007669"/>
    <property type="project" value="TreeGrafter"/>
</dbReference>
<gene>
    <name evidence="21" type="primary">ND5</name>
</gene>
<evidence type="ECO:0000256" key="8">
    <source>
        <dbReference type="ARBA" id="ARBA00022792"/>
    </source>
</evidence>
<dbReference type="InterPro" id="IPR001750">
    <property type="entry name" value="ND/Mrp_TM"/>
</dbReference>
<dbReference type="GO" id="GO:0008137">
    <property type="term" value="F:NADH dehydrogenase (ubiquinone) activity"/>
    <property type="evidence" value="ECO:0007669"/>
    <property type="project" value="UniProtKB-EC"/>
</dbReference>
<feature type="transmembrane region" description="Helical" evidence="17">
    <location>
        <begin position="219"/>
        <end position="239"/>
    </location>
</feature>
<evidence type="ECO:0000256" key="14">
    <source>
        <dbReference type="ARBA" id="ARBA00023128"/>
    </source>
</evidence>
<feature type="transmembrane region" description="Helical" evidence="17">
    <location>
        <begin position="489"/>
        <end position="512"/>
    </location>
</feature>
<dbReference type="AlphaFoldDB" id="A0A0M5L5A4"/>
<evidence type="ECO:0000259" key="18">
    <source>
        <dbReference type="Pfam" id="PF00361"/>
    </source>
</evidence>
<sequence length="580" mass="66508">MNNLVNYCKNSFYILISISFTLFIFSLKFLLNDLIYFIEWEIVSLHSLSIVMTFLFDWMSLMFMSFVLLISSLVIFYSDQYMSEDFNVNRFILLVLMFVLSMMMLIISPNLISILLGWDGLGLVSYCLVIYFQNVKSYNAGMLTALSNRIGDVALLLAIAWMLNYGSWNYIFYLDIMKMDFEMMIIGSLVVLAAMTKSAQIPFSSWLPAAMAAPTPVSALVHSSTLVTAGVYLLIRFNILLENSFLGQFLLLVSGLTMFMAGLGANFEFDLKKIIALSTLSQLGLMMSILSIGYYKLAFFHLLTHALFKALLFMCAGVIIHNTKNAQDIRFMGGLSSSMPLTCSCFNIANLALCGMPFLAGFYSKDMILEMVSLSYINFFSFFLFFFSTGLTVCYSFRLVYYSMTGDFNMTSLNMLNDKGWIMSFSIFFLMVMAIIGGSMLNWLMFFNPEMICLPFYLKMLTLMVCIMGGMLGYLISNVKLFFFNKSMDFYNFSFFSGSMWFMPMVSTIGVIKWPLILGMYSYKSFDQGWSEYFGGQMLYKQLKNCSLYVQEFQNNNLKIYLLSYMLWVIVLILMMLFLK</sequence>
<keyword evidence="15 17" id="KW-0472">Membrane</keyword>
<keyword evidence="11 17" id="KW-1133">Transmembrane helix</keyword>
<feature type="transmembrane region" description="Helical" evidence="17">
    <location>
        <begin position="245"/>
        <end position="267"/>
    </location>
</feature>
<feature type="transmembrane region" description="Helical" evidence="17">
    <location>
        <begin position="88"/>
        <end position="107"/>
    </location>
</feature>
<dbReference type="PANTHER" id="PTHR42829:SF2">
    <property type="entry name" value="NADH-UBIQUINONE OXIDOREDUCTASE CHAIN 5"/>
    <property type="match status" value="1"/>
</dbReference>
<dbReference type="EMBL" id="KT372555">
    <property type="protein sequence ID" value="ALE28941.1"/>
    <property type="molecule type" value="Genomic_DNA"/>
</dbReference>
<evidence type="ECO:0000256" key="11">
    <source>
        <dbReference type="ARBA" id="ARBA00022989"/>
    </source>
</evidence>
<dbReference type="Pfam" id="PF00361">
    <property type="entry name" value="Proton_antipo_M"/>
    <property type="match status" value="1"/>
</dbReference>
<evidence type="ECO:0000256" key="7">
    <source>
        <dbReference type="ARBA" id="ARBA00022692"/>
    </source>
</evidence>
<accession>A0A0M5L5A4</accession>
<keyword evidence="6" id="KW-0679">Respiratory chain</keyword>
<evidence type="ECO:0000259" key="19">
    <source>
        <dbReference type="Pfam" id="PF00662"/>
    </source>
</evidence>
<reference evidence="21" key="1">
    <citation type="submission" date="2015-08" db="EMBL/GenBank/DDBJ databases">
        <title>Characterization of mitochondrial genome of Haemagogus janthinomys (Diptera: Culicidae).</title>
        <authorList>
            <person name="Lemos P.S."/>
            <person name="Monteiro H.A.O."/>
            <person name="Castro F.C."/>
            <person name="Lima C.P.S."/>
            <person name="Silva D.E.A."/>
            <person name="Vasconcelos J.M."/>
            <person name="Oliveira L.F."/>
            <person name="Silva S.P."/>
            <person name="Cardoso J.F."/>
            <person name="Vianez-Junior J.L.S.G."/>
            <person name="Nunes M.R.T."/>
        </authorList>
    </citation>
    <scope>NUCLEOTIDE SEQUENCE</scope>
</reference>
<comment type="function">
    <text evidence="17">Core subunit of the mitochondrial membrane respiratory chain NADH dehydrogenase (Complex I) which catalyzes electron transfer from NADH through the respiratory chain, using ubiquinone as an electron acceptor. Essential for the catalytic activity and assembly of complex I.</text>
</comment>
<dbReference type="Pfam" id="PF00662">
    <property type="entry name" value="Proton_antipo_N"/>
    <property type="match status" value="1"/>
</dbReference>
<dbReference type="CTD" id="4540"/>
<evidence type="ECO:0000256" key="13">
    <source>
        <dbReference type="ARBA" id="ARBA00023075"/>
    </source>
</evidence>
<proteinExistence type="inferred from homology"/>
<dbReference type="GO" id="GO:0003954">
    <property type="term" value="F:NADH dehydrogenase activity"/>
    <property type="evidence" value="ECO:0007669"/>
    <property type="project" value="TreeGrafter"/>
</dbReference>
<feature type="transmembrane region" description="Helical" evidence="17">
    <location>
        <begin position="560"/>
        <end position="579"/>
    </location>
</feature>